<evidence type="ECO:0000313" key="14">
    <source>
        <dbReference type="Proteomes" id="UP000310200"/>
    </source>
</evidence>
<accession>A0A4S2KT12</accession>
<dbReference type="Pfam" id="PF00180">
    <property type="entry name" value="Iso_dh"/>
    <property type="match status" value="1"/>
</dbReference>
<dbReference type="InterPro" id="IPR024084">
    <property type="entry name" value="IsoPropMal-DH-like_dom"/>
</dbReference>
<keyword evidence="5 11" id="KW-0816">Tricarboxylic acid cycle</keyword>
<dbReference type="InterPro" id="IPR056173">
    <property type="entry name" value="Sec20_C"/>
</dbReference>
<dbReference type="GO" id="GO:0005739">
    <property type="term" value="C:mitochondrion"/>
    <property type="evidence" value="ECO:0007669"/>
    <property type="project" value="UniProtKB-SubCell"/>
</dbReference>
<keyword evidence="4" id="KW-0813">Transport</keyword>
<feature type="domain" description="Isopropylmalate dehydrogenase-like" evidence="12">
    <location>
        <begin position="31"/>
        <end position="353"/>
    </location>
</feature>
<evidence type="ECO:0000256" key="5">
    <source>
        <dbReference type="ARBA" id="ARBA00022532"/>
    </source>
</evidence>
<keyword evidence="8" id="KW-1133">Transmembrane helix</keyword>
<dbReference type="Gene3D" id="3.40.718.10">
    <property type="entry name" value="Isopropylmalate Dehydrogenase"/>
    <property type="match status" value="1"/>
</dbReference>
<dbReference type="PANTHER" id="PTHR11835">
    <property type="entry name" value="DECARBOXYLATING DEHYDROGENASES-ISOCITRATE, ISOPROPYLMALATE, TARTRATE"/>
    <property type="match status" value="1"/>
</dbReference>
<dbReference type="FunFam" id="3.40.718.10:FF:000001">
    <property type="entry name" value="Isocitrate dehydrogenase [NAD] subunit, mitochondrial"/>
    <property type="match status" value="1"/>
</dbReference>
<dbReference type="GO" id="GO:0000287">
    <property type="term" value="F:magnesium ion binding"/>
    <property type="evidence" value="ECO:0007669"/>
    <property type="project" value="UniProtKB-UniRule"/>
</dbReference>
<dbReference type="GO" id="GO:0051287">
    <property type="term" value="F:NAD binding"/>
    <property type="evidence" value="ECO:0007669"/>
    <property type="project" value="UniProtKB-UniRule"/>
</dbReference>
<comment type="caution">
    <text evidence="13">The sequence shown here is derived from an EMBL/GenBank/DDBJ whole genome shotgun (WGS) entry which is preliminary data.</text>
</comment>
<dbReference type="STRING" id="300112.A0A4S2KT12"/>
<comment type="similarity">
    <text evidence="3 11">Belongs to the isocitrate and isopropylmalate dehydrogenases family.</text>
</comment>
<dbReference type="GO" id="GO:0016616">
    <property type="term" value="F:oxidoreductase activity, acting on the CH-OH group of donors, NAD or NADP as acceptor"/>
    <property type="evidence" value="ECO:0007669"/>
    <property type="project" value="InterPro"/>
</dbReference>
<evidence type="ECO:0000256" key="9">
    <source>
        <dbReference type="ARBA" id="ARBA00023128"/>
    </source>
</evidence>
<organism evidence="13 14">
    <name type="scientific">Temnothorax longispinosus</name>
    <dbReference type="NCBI Taxonomy" id="300112"/>
    <lineage>
        <taxon>Eukaryota</taxon>
        <taxon>Metazoa</taxon>
        <taxon>Ecdysozoa</taxon>
        <taxon>Arthropoda</taxon>
        <taxon>Hexapoda</taxon>
        <taxon>Insecta</taxon>
        <taxon>Pterygota</taxon>
        <taxon>Neoptera</taxon>
        <taxon>Endopterygota</taxon>
        <taxon>Hymenoptera</taxon>
        <taxon>Apocrita</taxon>
        <taxon>Aculeata</taxon>
        <taxon>Formicoidea</taxon>
        <taxon>Formicidae</taxon>
        <taxon>Myrmicinae</taxon>
        <taxon>Temnothorax</taxon>
    </lineage>
</organism>
<reference evidence="13 14" key="1">
    <citation type="journal article" date="2019" name="Philos. Trans. R. Soc. Lond., B, Biol. Sci.">
        <title>Ant behaviour and brain gene expression of defending hosts depend on the ecological success of the intruding social parasite.</title>
        <authorList>
            <person name="Kaur R."/>
            <person name="Stoldt M."/>
            <person name="Jongepier E."/>
            <person name="Feldmeyer B."/>
            <person name="Menzel F."/>
            <person name="Bornberg-Bauer E."/>
            <person name="Foitzik S."/>
        </authorList>
    </citation>
    <scope>NUCLEOTIDE SEQUENCE [LARGE SCALE GENOMIC DNA]</scope>
    <source>
        <tissue evidence="13">Whole body</tissue>
    </source>
</reference>
<dbReference type="SUPFAM" id="SSF53659">
    <property type="entry name" value="Isocitrate/Isopropylmalate dehydrogenase-like"/>
    <property type="match status" value="1"/>
</dbReference>
<evidence type="ECO:0000256" key="8">
    <source>
        <dbReference type="ARBA" id="ARBA00022989"/>
    </source>
</evidence>
<evidence type="ECO:0000256" key="2">
    <source>
        <dbReference type="ARBA" id="ARBA00004211"/>
    </source>
</evidence>
<dbReference type="Proteomes" id="UP000310200">
    <property type="component" value="Unassembled WGS sequence"/>
</dbReference>
<comment type="subcellular location">
    <subcellularLocation>
        <location evidence="2">Membrane</location>
        <topology evidence="2">Single-pass type IV membrane protein</topology>
    </subcellularLocation>
    <subcellularLocation>
        <location evidence="1 11">Mitochondrion</location>
    </subcellularLocation>
</comment>
<protein>
    <recommendedName>
        <fullName evidence="11">Isocitrate dehydrogenase [NAD] subunit, mitochondrial</fullName>
    </recommendedName>
</protein>
<dbReference type="EMBL" id="QBLH01001103">
    <property type="protein sequence ID" value="TGZ53085.1"/>
    <property type="molecule type" value="Genomic_DNA"/>
</dbReference>
<dbReference type="PROSITE" id="PS00470">
    <property type="entry name" value="IDH_IMDH"/>
    <property type="match status" value="1"/>
</dbReference>
<gene>
    <name evidence="13" type="ORF">DBV15_09829</name>
</gene>
<evidence type="ECO:0000256" key="1">
    <source>
        <dbReference type="ARBA" id="ARBA00004173"/>
    </source>
</evidence>
<dbReference type="Pfam" id="PF03908">
    <property type="entry name" value="Sec20"/>
    <property type="match status" value="1"/>
</dbReference>
<evidence type="ECO:0000256" key="3">
    <source>
        <dbReference type="ARBA" id="ARBA00007769"/>
    </source>
</evidence>
<evidence type="ECO:0000313" key="13">
    <source>
        <dbReference type="EMBL" id="TGZ53085.1"/>
    </source>
</evidence>
<dbReference type="AlphaFoldDB" id="A0A4S2KT12"/>
<evidence type="ECO:0000259" key="12">
    <source>
        <dbReference type="SMART" id="SM01329"/>
    </source>
</evidence>
<evidence type="ECO:0000256" key="7">
    <source>
        <dbReference type="ARBA" id="ARBA00022946"/>
    </source>
</evidence>
<proteinExistence type="inferred from homology"/>
<keyword evidence="14" id="KW-1185">Reference proteome</keyword>
<dbReference type="PANTHER" id="PTHR11835:SF42">
    <property type="entry name" value="ISOCITRATE DEHYDROGENASE [NAD] SUBUNIT BETA, MITOCHONDRIAL"/>
    <property type="match status" value="1"/>
</dbReference>
<dbReference type="SMART" id="SM01329">
    <property type="entry name" value="Iso_dh"/>
    <property type="match status" value="1"/>
</dbReference>
<name>A0A4S2KT12_9HYME</name>
<keyword evidence="10" id="KW-0472">Membrane</keyword>
<sequence>MNAAHKSTVRALHVGTIRQQESTVEQEGKLKCTLIPGDGVGPELVVAVQSVFKAADVPVEFEPYFLSEVNPTLSAPLEQVSNSIARNRGILATPDHSMTGELQTLNMKLRKSLDLYSNVVHVKSLPGVRSRHQNVDCVIIREQTEGEYSALEHESVKGVVECLKIVTATKSQRIAKFAFDYAVKNNRKKVTCVHKANIMKLGDGLFLRSCQEIAKMYPRITFETMIVDNCTMQMVSNPHQFDVMVMPNLYGNIVDNLASGLVGGAGVVAGASYSAECVVFEPGARHTYSEAVGKNVANPTAMLLCAVKLLNHVNLKRYAEQIREALNRVLNDGKVLTKDLGGQSSTSDFVAASNISSYQKSMKLRTIKEHIVQLHVSIDSLACDQLIGVNRSLHLRIARLIDDRYLINYLFTAKDIQQCSGPLEMLDELNAEGRAKIAVLKSSIEHLKSIAETETNGKKRAELLSDVDSYKEQLNTSLAAFRKANVVSACVIDKLARENLFSMPEERQNALRRRHDKQSLTNASSQVTDKLLSISRHLAETTQRSADTLDSLLTSSDKVGGTKDELEHQQQAIAHSGKLLVGYFRTFLQPLMNSSLEIKPSLFVSIFSKNLSTCLLTTDWIVRVFCTISNIEDEINSHPNIQESFWSTLPLMINVMAPRRSLKLTMPSPSRSKLLNTICAYLAGSPSGNSLAYAGFKSPDVAHPLGHSCLKARYSLRISSFENPVRLVKADSCSGKISRYQLRVITVTINENKINLTRPEFQRQIWRIRDGFLEKK</sequence>
<dbReference type="GO" id="GO:0006102">
    <property type="term" value="P:isocitrate metabolic process"/>
    <property type="evidence" value="ECO:0007669"/>
    <property type="project" value="TreeGrafter"/>
</dbReference>
<dbReference type="GO" id="GO:0006099">
    <property type="term" value="P:tricarboxylic acid cycle"/>
    <property type="evidence" value="ECO:0007669"/>
    <property type="project" value="UniProtKB-UniRule"/>
</dbReference>
<dbReference type="InterPro" id="IPR004434">
    <property type="entry name" value="Isocitrate_DH_NAD"/>
</dbReference>
<evidence type="ECO:0000256" key="6">
    <source>
        <dbReference type="ARBA" id="ARBA00022692"/>
    </source>
</evidence>
<evidence type="ECO:0000256" key="4">
    <source>
        <dbReference type="ARBA" id="ARBA00022448"/>
    </source>
</evidence>
<keyword evidence="6" id="KW-0812">Transmembrane</keyword>
<keyword evidence="7 11" id="KW-0809">Transit peptide</keyword>
<evidence type="ECO:0000256" key="10">
    <source>
        <dbReference type="ARBA" id="ARBA00023136"/>
    </source>
</evidence>
<dbReference type="InterPro" id="IPR019818">
    <property type="entry name" value="IsoCit/isopropylmalate_DH_CS"/>
</dbReference>
<dbReference type="GO" id="GO:0016020">
    <property type="term" value="C:membrane"/>
    <property type="evidence" value="ECO:0007669"/>
    <property type="project" value="UniProtKB-SubCell"/>
</dbReference>
<dbReference type="NCBIfam" id="TIGR00175">
    <property type="entry name" value="mito_nad_idh"/>
    <property type="match status" value="1"/>
</dbReference>
<keyword evidence="9 11" id="KW-0496">Mitochondrion</keyword>
<evidence type="ECO:0000256" key="11">
    <source>
        <dbReference type="RuleBase" id="RU361266"/>
    </source>
</evidence>